<dbReference type="AlphaFoldDB" id="A0A1H4ATL2"/>
<organism evidence="2 3">
    <name type="scientific">Eubacterium aggregans</name>
    <dbReference type="NCBI Taxonomy" id="81409"/>
    <lineage>
        <taxon>Bacteria</taxon>
        <taxon>Bacillati</taxon>
        <taxon>Bacillota</taxon>
        <taxon>Clostridia</taxon>
        <taxon>Eubacteriales</taxon>
        <taxon>Eubacteriaceae</taxon>
        <taxon>Eubacterium</taxon>
    </lineage>
</organism>
<accession>A0A1H4ATL2</accession>
<name>A0A1H4ATL2_9FIRM</name>
<evidence type="ECO:0000313" key="2">
    <source>
        <dbReference type="EMBL" id="SEA39107.1"/>
    </source>
</evidence>
<feature type="domain" description="Filamentation induced by cAMP protein Fic-like C-terminal" evidence="1">
    <location>
        <begin position="74"/>
        <end position="135"/>
    </location>
</feature>
<dbReference type="InterPro" id="IPR036597">
    <property type="entry name" value="Fido-like_dom_sf"/>
</dbReference>
<gene>
    <name evidence="2" type="ORF">SAMN04515656_10931</name>
</gene>
<dbReference type="RefSeq" id="WP_242911614.1">
    <property type="nucleotide sequence ID" value="NZ_FNRK01000009.1"/>
</dbReference>
<dbReference type="SUPFAM" id="SSF140931">
    <property type="entry name" value="Fic-like"/>
    <property type="match status" value="1"/>
</dbReference>
<evidence type="ECO:0000313" key="3">
    <source>
        <dbReference type="Proteomes" id="UP000199394"/>
    </source>
</evidence>
<proteinExistence type="predicted"/>
<sequence length="138" mass="16061">MWHTAILAQWNPLFTFIPIESQIEKFQDDYYEAISKCHGVGNSDVFIKFMLEQIDQYLKELAAQAASADEQLNEPVKKMLALMEPGVPYTARAIMEKLSLKSRETFRKHYMNPALDLSLVHRTLPDKPQSRNQRYVKN</sequence>
<protein>
    <recommendedName>
        <fullName evidence="1">Filamentation induced by cAMP protein Fic-like C-terminal domain-containing protein</fullName>
    </recommendedName>
</protein>
<reference evidence="2 3" key="1">
    <citation type="submission" date="2016-10" db="EMBL/GenBank/DDBJ databases">
        <authorList>
            <person name="de Groot N.N."/>
        </authorList>
    </citation>
    <scope>NUCLEOTIDE SEQUENCE [LARGE SCALE GENOMIC DNA]</scope>
    <source>
        <strain evidence="2 3">SR12</strain>
    </source>
</reference>
<dbReference type="Pfam" id="PF21247">
    <property type="entry name" value="Fic-like_C"/>
    <property type="match status" value="1"/>
</dbReference>
<dbReference type="STRING" id="81409.SAMN04515656_10931"/>
<dbReference type="EMBL" id="FNRK01000009">
    <property type="protein sequence ID" value="SEA39107.1"/>
    <property type="molecule type" value="Genomic_DNA"/>
</dbReference>
<dbReference type="InterPro" id="IPR049514">
    <property type="entry name" value="Fic-like_C"/>
</dbReference>
<dbReference type="Proteomes" id="UP000199394">
    <property type="component" value="Unassembled WGS sequence"/>
</dbReference>
<evidence type="ECO:0000259" key="1">
    <source>
        <dbReference type="Pfam" id="PF21247"/>
    </source>
</evidence>
<keyword evidence="3" id="KW-1185">Reference proteome</keyword>